<comment type="caution">
    <text evidence="2">The sequence shown here is derived from an EMBL/GenBank/DDBJ whole genome shotgun (WGS) entry which is preliminary data.</text>
</comment>
<name>A0ABV7XR27_9FLAO</name>
<accession>A0ABV7XR27</accession>
<dbReference type="Proteomes" id="UP001595735">
    <property type="component" value="Unassembled WGS sequence"/>
</dbReference>
<evidence type="ECO:0000313" key="2">
    <source>
        <dbReference type="EMBL" id="MFC3755488.1"/>
    </source>
</evidence>
<dbReference type="EMBL" id="JBHRYO010000002">
    <property type="protein sequence ID" value="MFC3755488.1"/>
    <property type="molecule type" value="Genomic_DNA"/>
</dbReference>
<organism evidence="2 3">
    <name type="scientific">Chryseobacterium tructae</name>
    <dbReference type="NCBI Taxonomy" id="1037380"/>
    <lineage>
        <taxon>Bacteria</taxon>
        <taxon>Pseudomonadati</taxon>
        <taxon>Bacteroidota</taxon>
        <taxon>Flavobacteriia</taxon>
        <taxon>Flavobacteriales</taxon>
        <taxon>Weeksellaceae</taxon>
        <taxon>Chryseobacterium group</taxon>
        <taxon>Chryseobacterium</taxon>
    </lineage>
</organism>
<keyword evidence="3" id="KW-1185">Reference proteome</keyword>
<dbReference type="RefSeq" id="WP_290295532.1">
    <property type="nucleotide sequence ID" value="NZ_JAUFQR010000001.1"/>
</dbReference>
<gene>
    <name evidence="2" type="ORF">ACFONJ_05840</name>
</gene>
<proteinExistence type="predicted"/>
<feature type="coiled-coil region" evidence="1">
    <location>
        <begin position="217"/>
        <end position="244"/>
    </location>
</feature>
<protein>
    <recommendedName>
        <fullName evidence="4">HEPN AbiU2-like domain-containing protein</fullName>
    </recommendedName>
</protein>
<evidence type="ECO:0000313" key="3">
    <source>
        <dbReference type="Proteomes" id="UP001595735"/>
    </source>
</evidence>
<keyword evidence="1" id="KW-0175">Coiled coil</keyword>
<sequence length="246" mass="29136">MNKTDSLKQRTHEKLQSTIDDIELINGLIRKYEAIDIKLKEDGISLNYLSTLVNVLRYRLFIGFLFGDICSTLNIYNNAKTLYEEKFAVRTFFIIISEGFKKIYNFIKINEKGDVISKYRNKSFWIKEIKPLIYNDLPYLKDNYNQITKKLDSFLQFDFQVIKINRDLAVHYDDNPLLVYDMMIKLDLEKEIDLILKFMDIINEMFTFTEVIVSKFLDKIDSSSKELENNAVEKIEELIKLLSEVK</sequence>
<evidence type="ECO:0000256" key="1">
    <source>
        <dbReference type="SAM" id="Coils"/>
    </source>
</evidence>
<reference evidence="3" key="1">
    <citation type="journal article" date="2019" name="Int. J. Syst. Evol. Microbiol.">
        <title>The Global Catalogue of Microorganisms (GCM) 10K type strain sequencing project: providing services to taxonomists for standard genome sequencing and annotation.</title>
        <authorList>
            <consortium name="The Broad Institute Genomics Platform"/>
            <consortium name="The Broad Institute Genome Sequencing Center for Infectious Disease"/>
            <person name="Wu L."/>
            <person name="Ma J."/>
        </authorList>
    </citation>
    <scope>NUCLEOTIDE SEQUENCE [LARGE SCALE GENOMIC DNA]</scope>
    <source>
        <strain evidence="3">CECT 7798</strain>
    </source>
</reference>
<evidence type="ECO:0008006" key="4">
    <source>
        <dbReference type="Google" id="ProtNLM"/>
    </source>
</evidence>